<keyword evidence="2" id="KW-0560">Oxidoreductase</keyword>
<evidence type="ECO:0000313" key="4">
    <source>
        <dbReference type="Proteomes" id="UP000017819"/>
    </source>
</evidence>
<evidence type="ECO:0000256" key="1">
    <source>
        <dbReference type="ARBA" id="ARBA00006484"/>
    </source>
</evidence>
<dbReference type="PRINTS" id="PR00081">
    <property type="entry name" value="GDHRDH"/>
</dbReference>
<comment type="caution">
    <text evidence="3">The sequence shown here is derived from an EMBL/GenBank/DDBJ whole genome shotgun (WGS) entry which is preliminary data.</text>
</comment>
<dbReference type="SUPFAM" id="SSF51735">
    <property type="entry name" value="NAD(P)-binding Rossmann-fold domains"/>
    <property type="match status" value="1"/>
</dbReference>
<dbReference type="Proteomes" id="UP000017819">
    <property type="component" value="Unassembled WGS sequence"/>
</dbReference>
<keyword evidence="4" id="KW-1185">Reference proteome</keyword>
<proteinExistence type="inferred from homology"/>
<dbReference type="InterPro" id="IPR002347">
    <property type="entry name" value="SDR_fam"/>
</dbReference>
<gene>
    <name evidence="3" type="ORF">N177_0671</name>
</gene>
<dbReference type="EMBL" id="AWXZ01000013">
    <property type="protein sequence ID" value="ESR26887.1"/>
    <property type="molecule type" value="Genomic_DNA"/>
</dbReference>
<accession>V4R4N7</accession>
<organism evidence="3 4">
    <name type="scientific">Lutibaculum baratangense AMV1</name>
    <dbReference type="NCBI Taxonomy" id="631454"/>
    <lineage>
        <taxon>Bacteria</taxon>
        <taxon>Pseudomonadati</taxon>
        <taxon>Pseudomonadota</taxon>
        <taxon>Alphaproteobacteria</taxon>
        <taxon>Hyphomicrobiales</taxon>
        <taxon>Tepidamorphaceae</taxon>
        <taxon>Lutibaculum</taxon>
    </lineage>
</organism>
<dbReference type="GO" id="GO:0016020">
    <property type="term" value="C:membrane"/>
    <property type="evidence" value="ECO:0007669"/>
    <property type="project" value="TreeGrafter"/>
</dbReference>
<comment type="similarity">
    <text evidence="1">Belongs to the short-chain dehydrogenases/reductases (SDR) family.</text>
</comment>
<name>V4R4N7_9HYPH</name>
<dbReference type="FunFam" id="3.40.50.720:FF:000047">
    <property type="entry name" value="NADP-dependent L-serine/L-allo-threonine dehydrogenase"/>
    <property type="match status" value="1"/>
</dbReference>
<sequence>MEAFMPTFLITGASSGIGAATARAAAEAGYDLVLAARSREKLDGLVSEIGTSRAIAVGCDVASLEDQRAMVEAALQRFGTVDVAFANAGIGSTGAGVEHGDPENWRDMLMTNVYGCALTAKVCLPELRRAEGHILLTGSRAGRMPLSGSLYGATKWAVTGLGYNLREELSGTGVRMTLIEPGMVDTPFFEEAKPHALRPEDVARAVIYAVSQPRHVDVSEILVLPTPEKSER</sequence>
<dbReference type="AlphaFoldDB" id="V4R4N7"/>
<dbReference type="PANTHER" id="PTHR44196:SF1">
    <property type="entry name" value="DEHYDROGENASE_REDUCTASE SDR FAMILY MEMBER 7B"/>
    <property type="match status" value="1"/>
</dbReference>
<dbReference type="STRING" id="631454.N177_0671"/>
<dbReference type="Pfam" id="PF00106">
    <property type="entry name" value="adh_short"/>
    <property type="match status" value="1"/>
</dbReference>
<dbReference type="GO" id="GO:0016616">
    <property type="term" value="F:oxidoreductase activity, acting on the CH-OH group of donors, NAD or NADP as acceptor"/>
    <property type="evidence" value="ECO:0007669"/>
    <property type="project" value="UniProtKB-ARBA"/>
</dbReference>
<protein>
    <submittedName>
        <fullName evidence="3">Oxidoreductase, short-chain dehydrogenase/reductase family</fullName>
    </submittedName>
</protein>
<evidence type="ECO:0000313" key="3">
    <source>
        <dbReference type="EMBL" id="ESR26887.1"/>
    </source>
</evidence>
<dbReference type="InterPro" id="IPR036291">
    <property type="entry name" value="NAD(P)-bd_dom_sf"/>
</dbReference>
<evidence type="ECO:0000256" key="2">
    <source>
        <dbReference type="ARBA" id="ARBA00023002"/>
    </source>
</evidence>
<dbReference type="Gene3D" id="3.40.50.720">
    <property type="entry name" value="NAD(P)-binding Rossmann-like Domain"/>
    <property type="match status" value="1"/>
</dbReference>
<reference evidence="3 4" key="1">
    <citation type="journal article" date="2014" name="Genome Announc.">
        <title>Draft Genome Sequence of Lutibaculum baratangense Strain AMV1T, Isolated from a Mud Volcano in Andamans, India.</title>
        <authorList>
            <person name="Singh A."/>
            <person name="Sreenivas A."/>
            <person name="Sathyanarayana Reddy G."/>
            <person name="Pinnaka A.K."/>
            <person name="Shivaji S."/>
        </authorList>
    </citation>
    <scope>NUCLEOTIDE SEQUENCE [LARGE SCALE GENOMIC DNA]</scope>
    <source>
        <strain evidence="3 4">AMV1</strain>
    </source>
</reference>
<dbReference type="eggNOG" id="COG4221">
    <property type="taxonomic scope" value="Bacteria"/>
</dbReference>
<dbReference type="PANTHER" id="PTHR44196">
    <property type="entry name" value="DEHYDROGENASE/REDUCTASE SDR FAMILY MEMBER 7B"/>
    <property type="match status" value="1"/>
</dbReference>